<evidence type="ECO:0008006" key="3">
    <source>
        <dbReference type="Google" id="ProtNLM"/>
    </source>
</evidence>
<name>A0AAP0LN57_9ROSI</name>
<dbReference type="Proteomes" id="UP001428341">
    <property type="component" value="Unassembled WGS sequence"/>
</dbReference>
<dbReference type="Gene3D" id="2.40.70.10">
    <property type="entry name" value="Acid Proteases"/>
    <property type="match status" value="1"/>
</dbReference>
<comment type="caution">
    <text evidence="1">The sequence shown here is derived from an EMBL/GenBank/DDBJ whole genome shotgun (WGS) entry which is preliminary data.</text>
</comment>
<dbReference type="InterPro" id="IPR032567">
    <property type="entry name" value="RTL1-rel"/>
</dbReference>
<dbReference type="EMBL" id="JBCGBO010000024">
    <property type="protein sequence ID" value="KAK9180899.1"/>
    <property type="molecule type" value="Genomic_DNA"/>
</dbReference>
<evidence type="ECO:0000313" key="2">
    <source>
        <dbReference type="Proteomes" id="UP001428341"/>
    </source>
</evidence>
<keyword evidence="2" id="KW-1185">Reference proteome</keyword>
<dbReference type="InterPro" id="IPR016197">
    <property type="entry name" value="Chromo-like_dom_sf"/>
</dbReference>
<dbReference type="SUPFAM" id="SSF50630">
    <property type="entry name" value="Acid proteases"/>
    <property type="match status" value="1"/>
</dbReference>
<evidence type="ECO:0000313" key="1">
    <source>
        <dbReference type="EMBL" id="KAK9180899.1"/>
    </source>
</evidence>
<sequence length="210" mass="23255">MRLKGTLKKHGVTILIDSGSTHNFLNPSLAKQCGCPVTTTTQFQVTVADGGVISSSGKCSHVPVNIQGFQFHLDFFLLPVSGCDIVLGAEWLRSLGAILWDFSKLTMQFTWKGQTVQLTGYDSLPPALANHGEINRLLLQEKQGIFFQIMAITTSPLAILDRGIFKRNNRPVTKLLVQWQGQSKEEATWEECSEFAARFPSFQLADKLPS</sequence>
<gene>
    <name evidence="1" type="ORF">WN944_024035</name>
</gene>
<reference evidence="1 2" key="1">
    <citation type="submission" date="2024-05" db="EMBL/GenBank/DDBJ databases">
        <title>Haplotype-resolved chromosome-level genome assembly of Huyou (Citrus changshanensis).</title>
        <authorList>
            <person name="Miao C."/>
            <person name="Chen W."/>
            <person name="Wu Y."/>
            <person name="Wang L."/>
            <person name="Zhao S."/>
            <person name="Grierson D."/>
            <person name="Xu C."/>
            <person name="Chen K."/>
        </authorList>
    </citation>
    <scope>NUCLEOTIDE SEQUENCE [LARGE SCALE GENOMIC DNA]</scope>
    <source>
        <strain evidence="1">01-14</strain>
        <tissue evidence="1">Leaf</tissue>
    </source>
</reference>
<dbReference type="InterPro" id="IPR021109">
    <property type="entry name" value="Peptidase_aspartic_dom_sf"/>
</dbReference>
<proteinExistence type="predicted"/>
<dbReference type="AlphaFoldDB" id="A0AAP0LN57"/>
<dbReference type="PANTHER" id="PTHR15503">
    <property type="entry name" value="LDOC1 RELATED"/>
    <property type="match status" value="1"/>
</dbReference>
<dbReference type="CDD" id="cd00303">
    <property type="entry name" value="retropepsin_like"/>
    <property type="match status" value="1"/>
</dbReference>
<accession>A0AAP0LN57</accession>
<organism evidence="1 2">
    <name type="scientific">Citrus x changshan-huyou</name>
    <dbReference type="NCBI Taxonomy" id="2935761"/>
    <lineage>
        <taxon>Eukaryota</taxon>
        <taxon>Viridiplantae</taxon>
        <taxon>Streptophyta</taxon>
        <taxon>Embryophyta</taxon>
        <taxon>Tracheophyta</taxon>
        <taxon>Spermatophyta</taxon>
        <taxon>Magnoliopsida</taxon>
        <taxon>eudicotyledons</taxon>
        <taxon>Gunneridae</taxon>
        <taxon>Pentapetalae</taxon>
        <taxon>rosids</taxon>
        <taxon>malvids</taxon>
        <taxon>Sapindales</taxon>
        <taxon>Rutaceae</taxon>
        <taxon>Aurantioideae</taxon>
        <taxon>Citrus</taxon>
    </lineage>
</organism>
<protein>
    <recommendedName>
        <fullName evidence="3">Chromo domain-containing protein</fullName>
    </recommendedName>
</protein>
<dbReference type="Pfam" id="PF08284">
    <property type="entry name" value="RVP_2"/>
    <property type="match status" value="1"/>
</dbReference>
<dbReference type="SUPFAM" id="SSF54160">
    <property type="entry name" value="Chromo domain-like"/>
    <property type="match status" value="1"/>
</dbReference>
<dbReference type="PANTHER" id="PTHR15503:SF22">
    <property type="entry name" value="TRANSPOSON TY3-I GAG POLYPROTEIN"/>
    <property type="match status" value="1"/>
</dbReference>